<dbReference type="InterPro" id="IPR028098">
    <property type="entry name" value="Glyco_trans_4-like_N"/>
</dbReference>
<dbReference type="InterPro" id="IPR001173">
    <property type="entry name" value="Glyco_trans_2-like"/>
</dbReference>
<dbReference type="Pfam" id="PF00534">
    <property type="entry name" value="Glycos_transf_1"/>
    <property type="match status" value="1"/>
</dbReference>
<dbReference type="InterPro" id="IPR050194">
    <property type="entry name" value="Glycosyltransferase_grp1"/>
</dbReference>
<dbReference type="SUPFAM" id="SSF53448">
    <property type="entry name" value="Nucleotide-diphospho-sugar transferases"/>
    <property type="match status" value="1"/>
</dbReference>
<dbReference type="EMBL" id="JAJISC010000003">
    <property type="protein sequence ID" value="MCS2609146.1"/>
    <property type="molecule type" value="Genomic_DNA"/>
</dbReference>
<dbReference type="CDD" id="cd03801">
    <property type="entry name" value="GT4_PimA-like"/>
    <property type="match status" value="1"/>
</dbReference>
<keyword evidence="4" id="KW-0328">Glycosyltransferase</keyword>
<protein>
    <submittedName>
        <fullName evidence="4">Glycosyltransferase</fullName>
        <ecNumber evidence="4">2.4.-.-</ecNumber>
    </submittedName>
</protein>
<dbReference type="Gene3D" id="3.90.550.10">
    <property type="entry name" value="Spore Coat Polysaccharide Biosynthesis Protein SpsA, Chain A"/>
    <property type="match status" value="1"/>
</dbReference>
<evidence type="ECO:0000313" key="4">
    <source>
        <dbReference type="EMBL" id="MCS2609146.1"/>
    </source>
</evidence>
<evidence type="ECO:0000313" key="5">
    <source>
        <dbReference type="Proteomes" id="UP001165542"/>
    </source>
</evidence>
<evidence type="ECO:0000259" key="3">
    <source>
        <dbReference type="Pfam" id="PF13439"/>
    </source>
</evidence>
<comment type="caution">
    <text evidence="4">The sequence shown here is derived from an EMBL/GenBank/DDBJ whole genome shotgun (WGS) entry which is preliminary data.</text>
</comment>
<feature type="domain" description="Glycosyl transferase family 1" evidence="1">
    <location>
        <begin position="805"/>
        <end position="959"/>
    </location>
</feature>
<dbReference type="PANTHER" id="PTHR45947">
    <property type="entry name" value="SULFOQUINOVOSYL TRANSFERASE SQD2"/>
    <property type="match status" value="1"/>
</dbReference>
<proteinExistence type="predicted"/>
<dbReference type="InterPro" id="IPR001296">
    <property type="entry name" value="Glyco_trans_1"/>
</dbReference>
<gene>
    <name evidence="4" type="ORF">LLY24_07435</name>
</gene>
<dbReference type="Pfam" id="PF00535">
    <property type="entry name" value="Glycos_transf_2"/>
    <property type="match status" value="1"/>
</dbReference>
<feature type="domain" description="Glycosyltransferase 2-like" evidence="2">
    <location>
        <begin position="247"/>
        <end position="355"/>
    </location>
</feature>
<dbReference type="Gene3D" id="3.40.50.2000">
    <property type="entry name" value="Glycogen Phosphorylase B"/>
    <property type="match status" value="2"/>
</dbReference>
<dbReference type="EC" id="2.4.-.-" evidence="4"/>
<dbReference type="Pfam" id="PF13439">
    <property type="entry name" value="Glyco_transf_4"/>
    <property type="match status" value="1"/>
</dbReference>
<dbReference type="GO" id="GO:0016757">
    <property type="term" value="F:glycosyltransferase activity"/>
    <property type="evidence" value="ECO:0007669"/>
    <property type="project" value="UniProtKB-KW"/>
</dbReference>
<keyword evidence="5" id="KW-1185">Reference proteome</keyword>
<dbReference type="Proteomes" id="UP001165542">
    <property type="component" value="Unassembled WGS sequence"/>
</dbReference>
<sequence length="983" mass="108842">MLASLTRAWRRWRHKSASGTNPEERAVHARFDPEWYLTKYPDVAAAGLDPWQHYWHHGRFENRLPRRNRALEWDHALWRGAENVVLSRLGVLVNDQEASEEERFTARLAFARWYRWKEQWEDVIKILAPQGVLIEGGAPLTPNPALLLVEACCRLSLDDCESAHQGLLDQALTFLERAFPDTADTALAKANAQHPQGDVLQALNRFYARRGLQTLTPFEPALAPSLDNLTANATETDDTSVTGALVSVIVPVYNAQAALDTVLRGLCAQRGVRLEILAVDDASEDESVAVLERWQACCPSHVSLVVLRHESNQGAYAVRNTGAAHASGAFITVHDSDDWSHPEKLCQQLVVLKENASAKASLSHWVRATPELLFHRWRLDEYGWVYPNISSLMIRREVLETLGFWDEVKVNADTEYRERIEAAYGAGSVVEVLPGVPLSFGRSSLNSLSQQSASHVVSQFGGMRYHYMEAARQWHRQAQAPSDLYLPRNPSARSFQAPVAMLRTLSEALNASLSDEQRLRASSLFDPGWYLERYIDLQSAMIEPFDHFCTVGAGEGRDPGPDFSTTGYARRFQQALSESGLAAWAHYLRAVEDDRARLDDALPIWEGERAHVGRPTVMLCAHQVGATLFGAERSLLDVLDALNTLAYNVVVLLPEAGNAAYEAMLLARCKALAVVPYGWWQQGKHPHPKTVAHIGRLLARFAIDVVHVNTLVLDEPLAAAREANIPTVVHVRELPAFDRALCQTLGATPEQIVERTHAVSDMIIANSEAVAQAFQGRGSTPVRIVPNTITMAPLLALLPPKMDAEEPFRVGMLSSNLPKKGLDDIVRVARGLENDAPHIRLELFGPLSPALTYILHHSPPANLHYGGYIADPSEALKLVHAVVNLSHFQESFGRTVLEAMAASRPVVAYAWGALPELIIEGENGYLVPFGDTEAVAECLLRLSLSHDLCCRLGNAGRQRATEHYSAARLAQALRKSYDVLDAV</sequence>
<dbReference type="InterPro" id="IPR029044">
    <property type="entry name" value="Nucleotide-diphossugar_trans"/>
</dbReference>
<dbReference type="RefSeq" id="WP_259035654.1">
    <property type="nucleotide sequence ID" value="NZ_JAJISC010000003.1"/>
</dbReference>
<evidence type="ECO:0000259" key="2">
    <source>
        <dbReference type="Pfam" id="PF00535"/>
    </source>
</evidence>
<feature type="domain" description="Glycosyltransferase subfamily 4-like N-terminal" evidence="3">
    <location>
        <begin position="630"/>
        <end position="789"/>
    </location>
</feature>
<dbReference type="CDD" id="cd00761">
    <property type="entry name" value="Glyco_tranf_GTA_type"/>
    <property type="match status" value="1"/>
</dbReference>
<evidence type="ECO:0000259" key="1">
    <source>
        <dbReference type="Pfam" id="PF00534"/>
    </source>
</evidence>
<accession>A0ABT2EC34</accession>
<organism evidence="4 5">
    <name type="scientific">Halomonas dongshanensis</name>
    <dbReference type="NCBI Taxonomy" id="2890835"/>
    <lineage>
        <taxon>Bacteria</taxon>
        <taxon>Pseudomonadati</taxon>
        <taxon>Pseudomonadota</taxon>
        <taxon>Gammaproteobacteria</taxon>
        <taxon>Oceanospirillales</taxon>
        <taxon>Halomonadaceae</taxon>
        <taxon>Halomonas</taxon>
    </lineage>
</organism>
<keyword evidence="4" id="KW-0808">Transferase</keyword>
<name>A0ABT2EC34_9GAMM</name>
<dbReference type="SUPFAM" id="SSF53756">
    <property type="entry name" value="UDP-Glycosyltransferase/glycogen phosphorylase"/>
    <property type="match status" value="1"/>
</dbReference>
<reference evidence="4" key="1">
    <citation type="submission" date="2021-11" db="EMBL/GenBank/DDBJ databases">
        <title>Halomonas sp., isolated from a coastal aquaculture zone in Dongshan Bay.</title>
        <authorList>
            <person name="Lin W."/>
        </authorList>
    </citation>
    <scope>NUCLEOTIDE SEQUENCE</scope>
    <source>
        <strain evidence="4">Yzlin-01</strain>
    </source>
</reference>
<dbReference type="PANTHER" id="PTHR45947:SF3">
    <property type="entry name" value="SULFOQUINOVOSYL TRANSFERASE SQD2"/>
    <property type="match status" value="1"/>
</dbReference>